<dbReference type="InParanoid" id="A0A066VN24"/>
<dbReference type="HOGENOM" id="CLU_047849_1_1_1"/>
<evidence type="ECO:0000313" key="2">
    <source>
        <dbReference type="EMBL" id="KDN41693.1"/>
    </source>
</evidence>
<comment type="caution">
    <text evidence="2">The sequence shown here is derived from an EMBL/GenBank/DDBJ whole genome shotgun (WGS) entry which is preliminary data.</text>
</comment>
<dbReference type="RefSeq" id="XP_013241822.1">
    <property type="nucleotide sequence ID" value="XM_013386368.1"/>
</dbReference>
<dbReference type="OrthoDB" id="2119945at2759"/>
<proteinExistence type="predicted"/>
<sequence>MAPHLNVSAGPDASSLSTLYVNSDLNPTLVSSAHFHGRIAVRIKHFTGDVPEGKERVAEAKYFEEGHGKGMTWSIQVQGRFLKDISTDDLVFGNEFDRPIKDRLPWGTAVALEAAKFIDPNLEHDLYSDKPWAFSPFVATMTRISAVKLSSEPSSSGSDVQEEFRTTAWPVFPSPENSNASDPAYVLDDLSPLIPYPTSSDAAKDVDIDDATLNDLKGGTGPDSAPQAHKTRARWFGDRAHRQSIKVTPEHVLTADFCNSFIDFNTLRLELPYTGGMGFDLKKYWDGQPVRYVCKDKSDGTVFFFIQFKIVDMDA</sequence>
<dbReference type="STRING" id="1037660.A0A066VN24"/>
<dbReference type="GeneID" id="25261832"/>
<dbReference type="PANTHER" id="PTHR34826:SF2">
    <property type="entry name" value="UPF0590 PROTEIN C409.17C"/>
    <property type="match status" value="1"/>
</dbReference>
<protein>
    <submittedName>
        <fullName evidence="2">DUF1769-domain-containing protein</fullName>
    </submittedName>
</protein>
<dbReference type="OMA" id="DRQGITW"/>
<dbReference type="Proteomes" id="UP000027361">
    <property type="component" value="Unassembled WGS sequence"/>
</dbReference>
<dbReference type="EMBL" id="JMSN01000077">
    <property type="protein sequence ID" value="KDN41693.1"/>
    <property type="molecule type" value="Genomic_DNA"/>
</dbReference>
<organism evidence="2 3">
    <name type="scientific">Tilletiaria anomala (strain ATCC 24038 / CBS 436.72 / UBC 951)</name>
    <dbReference type="NCBI Taxonomy" id="1037660"/>
    <lineage>
        <taxon>Eukaryota</taxon>
        <taxon>Fungi</taxon>
        <taxon>Dikarya</taxon>
        <taxon>Basidiomycota</taxon>
        <taxon>Ustilaginomycotina</taxon>
        <taxon>Exobasidiomycetes</taxon>
        <taxon>Georgefischeriales</taxon>
        <taxon>Tilletiariaceae</taxon>
        <taxon>Tilletiaria</taxon>
    </lineage>
</organism>
<feature type="domain" description="Domain of unknown function at the cortex 1" evidence="1">
    <location>
        <begin position="5"/>
        <end position="311"/>
    </location>
</feature>
<dbReference type="Pfam" id="PF08588">
    <property type="entry name" value="Duc1"/>
    <property type="match status" value="1"/>
</dbReference>
<dbReference type="AlphaFoldDB" id="A0A066VN24"/>
<evidence type="ECO:0000313" key="3">
    <source>
        <dbReference type="Proteomes" id="UP000027361"/>
    </source>
</evidence>
<accession>A0A066VN24</accession>
<gene>
    <name evidence="2" type="ORF">K437DRAFT_171508</name>
</gene>
<reference evidence="2 3" key="1">
    <citation type="submission" date="2014-05" db="EMBL/GenBank/DDBJ databases">
        <title>Draft genome sequence of a rare smut relative, Tilletiaria anomala UBC 951.</title>
        <authorList>
            <consortium name="DOE Joint Genome Institute"/>
            <person name="Toome M."/>
            <person name="Kuo A."/>
            <person name="Henrissat B."/>
            <person name="Lipzen A."/>
            <person name="Tritt A."/>
            <person name="Yoshinaga Y."/>
            <person name="Zane M."/>
            <person name="Barry K."/>
            <person name="Grigoriev I.V."/>
            <person name="Spatafora J.W."/>
            <person name="Aimea M.C."/>
        </authorList>
    </citation>
    <scope>NUCLEOTIDE SEQUENCE [LARGE SCALE GENOMIC DNA]</scope>
    <source>
        <strain evidence="2 3">UBC 951</strain>
    </source>
</reference>
<keyword evidence="3" id="KW-1185">Reference proteome</keyword>
<dbReference type="PANTHER" id="PTHR34826">
    <property type="entry name" value="UPF0590 PROTEIN C409.17C"/>
    <property type="match status" value="1"/>
</dbReference>
<dbReference type="InterPro" id="IPR013897">
    <property type="entry name" value="Duc1"/>
</dbReference>
<name>A0A066VN24_TILAU</name>
<evidence type="ECO:0000259" key="1">
    <source>
        <dbReference type="Pfam" id="PF08588"/>
    </source>
</evidence>